<evidence type="ECO:0000313" key="1">
    <source>
        <dbReference type="EMBL" id="KAK1594203.1"/>
    </source>
</evidence>
<dbReference type="EMBL" id="JAHLJV010000021">
    <property type="protein sequence ID" value="KAK1594203.1"/>
    <property type="molecule type" value="Genomic_DNA"/>
</dbReference>
<name>A0AAD8Q1Y9_9PEZI</name>
<evidence type="ECO:0000313" key="2">
    <source>
        <dbReference type="Proteomes" id="UP001230504"/>
    </source>
</evidence>
<comment type="caution">
    <text evidence="1">The sequence shown here is derived from an EMBL/GenBank/DDBJ whole genome shotgun (WGS) entry which is preliminary data.</text>
</comment>
<protein>
    <submittedName>
        <fullName evidence="1">Uncharacterized protein</fullName>
    </submittedName>
</protein>
<gene>
    <name evidence="1" type="ORF">LY79DRAFT_161702</name>
</gene>
<dbReference type="Proteomes" id="UP001230504">
    <property type="component" value="Unassembled WGS sequence"/>
</dbReference>
<organism evidence="1 2">
    <name type="scientific">Colletotrichum navitas</name>
    <dbReference type="NCBI Taxonomy" id="681940"/>
    <lineage>
        <taxon>Eukaryota</taxon>
        <taxon>Fungi</taxon>
        <taxon>Dikarya</taxon>
        <taxon>Ascomycota</taxon>
        <taxon>Pezizomycotina</taxon>
        <taxon>Sordariomycetes</taxon>
        <taxon>Hypocreomycetidae</taxon>
        <taxon>Glomerellales</taxon>
        <taxon>Glomerellaceae</taxon>
        <taxon>Colletotrichum</taxon>
        <taxon>Colletotrichum graminicola species complex</taxon>
    </lineage>
</organism>
<proteinExistence type="predicted"/>
<keyword evidence="2" id="KW-1185">Reference proteome</keyword>
<dbReference type="GeneID" id="85435389"/>
<dbReference type="RefSeq" id="XP_060415424.1">
    <property type="nucleotide sequence ID" value="XM_060551149.1"/>
</dbReference>
<reference evidence="1" key="1">
    <citation type="submission" date="2021-06" db="EMBL/GenBank/DDBJ databases">
        <title>Comparative genomics, transcriptomics and evolutionary studies reveal genomic signatures of adaptation to plant cell wall in hemibiotrophic fungi.</title>
        <authorList>
            <consortium name="DOE Joint Genome Institute"/>
            <person name="Baroncelli R."/>
            <person name="Diaz J.F."/>
            <person name="Benocci T."/>
            <person name="Peng M."/>
            <person name="Battaglia E."/>
            <person name="Haridas S."/>
            <person name="Andreopoulos W."/>
            <person name="Labutti K."/>
            <person name="Pangilinan J."/>
            <person name="Floch G.L."/>
            <person name="Makela M.R."/>
            <person name="Henrissat B."/>
            <person name="Grigoriev I.V."/>
            <person name="Crouch J.A."/>
            <person name="De Vries R.P."/>
            <person name="Sukno S.A."/>
            <person name="Thon M.R."/>
        </authorList>
    </citation>
    <scope>NUCLEOTIDE SEQUENCE</scope>
    <source>
        <strain evidence="1">CBS 125086</strain>
    </source>
</reference>
<dbReference type="AlphaFoldDB" id="A0AAD8Q1Y9"/>
<accession>A0AAD8Q1Y9</accession>
<sequence>MNEWMRCVARPTLPCAKAQPQSGAVLPFSIGNCVRVWPSFPPFPSLTLSLFSIRHLTEMEKKKKKKEKKKIENGPCATGEVKANIWLKLDIRKVNTNPITDTYKVYAQETLKMVVGFSTRRQQIPVTCQADATCNNSTQLRVHQTAQKSSRTSFCQGGKGPWFLGLAWLFCLSAASFSRMPNVWRRRQQGQD</sequence>